<sequence>MDQGFEIDLEEADKAARYPGGSLAQAAELLRAPLSSLIINETFVQPGKLDEADRLMTTYPAWCAAIGQRLEQGCEVLDANAAALREIIALYRRVDGQG</sequence>
<comment type="caution">
    <text evidence="1">The sequence shown here is derived from an EMBL/GenBank/DDBJ whole genome shotgun (WGS) entry which is preliminary data.</text>
</comment>
<dbReference type="EMBL" id="SLWS01000006">
    <property type="protein sequence ID" value="TCO57270.1"/>
    <property type="molecule type" value="Genomic_DNA"/>
</dbReference>
<evidence type="ECO:0000313" key="1">
    <source>
        <dbReference type="EMBL" id="TCO57270.1"/>
    </source>
</evidence>
<proteinExistence type="predicted"/>
<name>A0A4V2S6T2_9PSEU</name>
<dbReference type="Proteomes" id="UP000295680">
    <property type="component" value="Unassembled WGS sequence"/>
</dbReference>
<evidence type="ECO:0000313" key="2">
    <source>
        <dbReference type="Proteomes" id="UP000295680"/>
    </source>
</evidence>
<reference evidence="1 2" key="1">
    <citation type="submission" date="2019-03" db="EMBL/GenBank/DDBJ databases">
        <title>Genomic Encyclopedia of Type Strains, Phase IV (KMG-IV): sequencing the most valuable type-strain genomes for metagenomic binning, comparative biology and taxonomic classification.</title>
        <authorList>
            <person name="Goeker M."/>
        </authorList>
    </citation>
    <scope>NUCLEOTIDE SEQUENCE [LARGE SCALE GENOMIC DNA]</scope>
    <source>
        <strain evidence="1 2">DSM 45934</strain>
    </source>
</reference>
<dbReference type="OrthoDB" id="3690954at2"/>
<organism evidence="1 2">
    <name type="scientific">Actinocrispum wychmicini</name>
    <dbReference type="NCBI Taxonomy" id="1213861"/>
    <lineage>
        <taxon>Bacteria</taxon>
        <taxon>Bacillati</taxon>
        <taxon>Actinomycetota</taxon>
        <taxon>Actinomycetes</taxon>
        <taxon>Pseudonocardiales</taxon>
        <taxon>Pseudonocardiaceae</taxon>
        <taxon>Actinocrispum</taxon>
    </lineage>
</organism>
<protein>
    <submittedName>
        <fullName evidence="1">Uncharacterized protein</fullName>
    </submittedName>
</protein>
<keyword evidence="2" id="KW-1185">Reference proteome</keyword>
<dbReference type="AlphaFoldDB" id="A0A4V2S6T2"/>
<gene>
    <name evidence="1" type="ORF">EV192_106747</name>
</gene>
<dbReference type="RefSeq" id="WP_132121174.1">
    <property type="nucleotide sequence ID" value="NZ_SLWS01000006.1"/>
</dbReference>
<accession>A0A4V2S6T2</accession>